<dbReference type="InterPro" id="IPR029044">
    <property type="entry name" value="Nucleotide-diphossugar_trans"/>
</dbReference>
<dbReference type="GO" id="GO:0006031">
    <property type="term" value="P:chitin biosynthetic process"/>
    <property type="evidence" value="ECO:0007669"/>
    <property type="project" value="TreeGrafter"/>
</dbReference>
<proteinExistence type="inferred from homology"/>
<name>A0AAU9W972_9CNID</name>
<evidence type="ECO:0000256" key="6">
    <source>
        <dbReference type="ARBA" id="ARBA00022692"/>
    </source>
</evidence>
<dbReference type="SMART" id="SM00454">
    <property type="entry name" value="SAM"/>
    <property type="match status" value="2"/>
</dbReference>
<evidence type="ECO:0000313" key="16">
    <source>
        <dbReference type="EMBL" id="CAH3103623.1"/>
    </source>
</evidence>
<protein>
    <recommendedName>
        <fullName evidence="2">chitin synthase</fullName>
        <ecNumber evidence="2">2.4.1.16</ecNumber>
    </recommendedName>
</protein>
<evidence type="ECO:0000256" key="8">
    <source>
        <dbReference type="ARBA" id="ARBA00023054"/>
    </source>
</evidence>
<dbReference type="Pfam" id="PF03142">
    <property type="entry name" value="Chitin_synth_2"/>
    <property type="match status" value="1"/>
</dbReference>
<feature type="transmembrane region" description="Helical" evidence="14">
    <location>
        <begin position="141"/>
        <end position="167"/>
    </location>
</feature>
<evidence type="ECO:0000256" key="9">
    <source>
        <dbReference type="ARBA" id="ARBA00023136"/>
    </source>
</evidence>
<feature type="transmembrane region" description="Helical" evidence="14">
    <location>
        <begin position="917"/>
        <end position="940"/>
    </location>
</feature>
<feature type="domain" description="SAM" evidence="15">
    <location>
        <begin position="1308"/>
        <end position="1371"/>
    </location>
</feature>
<evidence type="ECO:0000256" key="2">
    <source>
        <dbReference type="ARBA" id="ARBA00012543"/>
    </source>
</evidence>
<feature type="transmembrane region" description="Helical" evidence="14">
    <location>
        <begin position="373"/>
        <end position="392"/>
    </location>
</feature>
<dbReference type="SUPFAM" id="SSF53448">
    <property type="entry name" value="Nucleotide-diphospho-sugar transferases"/>
    <property type="match status" value="1"/>
</dbReference>
<evidence type="ECO:0000256" key="12">
    <source>
        <dbReference type="ARBA" id="ARBA00048014"/>
    </source>
</evidence>
<keyword evidence="3" id="KW-1003">Cell membrane</keyword>
<evidence type="ECO:0000256" key="5">
    <source>
        <dbReference type="ARBA" id="ARBA00022679"/>
    </source>
</evidence>
<feature type="transmembrane region" description="Helical" evidence="14">
    <location>
        <begin position="231"/>
        <end position="249"/>
    </location>
</feature>
<evidence type="ECO:0000256" key="7">
    <source>
        <dbReference type="ARBA" id="ARBA00022989"/>
    </source>
</evidence>
<evidence type="ECO:0000256" key="4">
    <source>
        <dbReference type="ARBA" id="ARBA00022676"/>
    </source>
</evidence>
<feature type="transmembrane region" description="Helical" evidence="14">
    <location>
        <begin position="952"/>
        <end position="970"/>
    </location>
</feature>
<organism evidence="16 17">
    <name type="scientific">Pocillopora meandrina</name>
    <dbReference type="NCBI Taxonomy" id="46732"/>
    <lineage>
        <taxon>Eukaryota</taxon>
        <taxon>Metazoa</taxon>
        <taxon>Cnidaria</taxon>
        <taxon>Anthozoa</taxon>
        <taxon>Hexacorallia</taxon>
        <taxon>Scleractinia</taxon>
        <taxon>Astrocoeniina</taxon>
        <taxon>Pocilloporidae</taxon>
        <taxon>Pocillopora</taxon>
    </lineage>
</organism>
<evidence type="ECO:0000259" key="15">
    <source>
        <dbReference type="PROSITE" id="PS50105"/>
    </source>
</evidence>
<dbReference type="Gene3D" id="1.10.150.50">
    <property type="entry name" value="Transcription Factor, Ets-1"/>
    <property type="match status" value="2"/>
</dbReference>
<keyword evidence="10" id="KW-0325">Glycoprotein</keyword>
<evidence type="ECO:0000256" key="10">
    <source>
        <dbReference type="ARBA" id="ARBA00023180"/>
    </source>
</evidence>
<dbReference type="FunFam" id="3.90.550.10:FF:000139">
    <property type="entry name" value="Chitin synthase 8"/>
    <property type="match status" value="1"/>
</dbReference>
<dbReference type="PANTHER" id="PTHR22914">
    <property type="entry name" value="CHITIN SYNTHASE"/>
    <property type="match status" value="1"/>
</dbReference>
<feature type="transmembrane region" description="Helical" evidence="14">
    <location>
        <begin position="346"/>
        <end position="366"/>
    </location>
</feature>
<keyword evidence="8" id="KW-0175">Coiled coil</keyword>
<dbReference type="InterPro" id="IPR004835">
    <property type="entry name" value="Chitin_synth"/>
</dbReference>
<keyword evidence="6 14" id="KW-0812">Transmembrane</keyword>
<evidence type="ECO:0000256" key="14">
    <source>
        <dbReference type="SAM" id="Phobius"/>
    </source>
</evidence>
<feature type="transmembrane region" description="Helical" evidence="14">
    <location>
        <begin position="173"/>
        <end position="191"/>
    </location>
</feature>
<feature type="transmembrane region" description="Helical" evidence="14">
    <location>
        <begin position="793"/>
        <end position="821"/>
    </location>
</feature>
<feature type="transmembrane region" description="Helical" evidence="14">
    <location>
        <begin position="412"/>
        <end position="433"/>
    </location>
</feature>
<feature type="compositionally biased region" description="Polar residues" evidence="13">
    <location>
        <begin position="1150"/>
        <end position="1161"/>
    </location>
</feature>
<dbReference type="Pfam" id="PF00536">
    <property type="entry name" value="SAM_1"/>
    <property type="match status" value="1"/>
</dbReference>
<feature type="domain" description="SAM" evidence="15">
    <location>
        <begin position="1379"/>
        <end position="1444"/>
    </location>
</feature>
<feature type="transmembrane region" description="Helical" evidence="14">
    <location>
        <begin position="306"/>
        <end position="326"/>
    </location>
</feature>
<dbReference type="EMBL" id="CALNXJ010000009">
    <property type="protein sequence ID" value="CAH3103623.1"/>
    <property type="molecule type" value="Genomic_DNA"/>
</dbReference>
<dbReference type="Proteomes" id="UP001159428">
    <property type="component" value="Unassembled WGS sequence"/>
</dbReference>
<feature type="transmembrane region" description="Helical" evidence="14">
    <location>
        <begin position="1513"/>
        <end position="1531"/>
    </location>
</feature>
<dbReference type="InterPro" id="IPR013761">
    <property type="entry name" value="SAM/pointed_sf"/>
</dbReference>
<keyword evidence="4" id="KW-0328">Glycosyltransferase</keyword>
<comment type="caution">
    <text evidence="16">The sequence shown here is derived from an EMBL/GenBank/DDBJ whole genome shotgun (WGS) entry which is preliminary data.</text>
</comment>
<keyword evidence="17" id="KW-1185">Reference proteome</keyword>
<reference evidence="16 17" key="1">
    <citation type="submission" date="2022-05" db="EMBL/GenBank/DDBJ databases">
        <authorList>
            <consortium name="Genoscope - CEA"/>
            <person name="William W."/>
        </authorList>
    </citation>
    <scope>NUCLEOTIDE SEQUENCE [LARGE SCALE GENOMIC DNA]</scope>
</reference>
<comment type="subcellular location">
    <subcellularLocation>
        <location evidence="1">Cell membrane</location>
        <topology evidence="1">Multi-pass membrane protein</topology>
    </subcellularLocation>
</comment>
<evidence type="ECO:0000313" key="17">
    <source>
        <dbReference type="Proteomes" id="UP001159428"/>
    </source>
</evidence>
<feature type="region of interest" description="Disordered" evidence="13">
    <location>
        <begin position="1146"/>
        <end position="1169"/>
    </location>
</feature>
<feature type="transmembrane region" description="Helical" evidence="14">
    <location>
        <begin position="864"/>
        <end position="884"/>
    </location>
</feature>
<dbReference type="GO" id="GO:0004100">
    <property type="term" value="F:chitin synthase activity"/>
    <property type="evidence" value="ECO:0007669"/>
    <property type="project" value="UniProtKB-EC"/>
</dbReference>
<sequence length="1599" mass="180797">MSQVNDHLDVSNMAPFEGTRKRFTVQRKDSAESVVSAKLENGQFFNGFICILKWISAVLIFLAVLFCIVTSKLCLLVLGHQFKSVQETKTNTTAEYFAEANKQALVMMLVLALVIPQAASLLYAIWTSLRRKSRPWPTKQGFIIILVSGALEAISLNYIVVVMVTVLPVNPDVIVLLMCSLSVAPAIWQAFKSRSQWQTCQGKLDVIKFSAAAISAITGIVMLSIKVPDLSGQIGIPVSFFLLSIAWSPKLRKLQIRSKQHSQSTLREHYVSGVSLSNNDEERGTNRGPPVKIKTARGKAAIVSSFWKLFLTPLIAMTFAKIYDIVELDNIHDTFKAMTTMNPSTTYFMFHIFASFFGYHFGWLSCSLCMQRIGYALPLTLATPITLLVMQVERICEISTLSLPCASTDLGYILGAGFLLWFSQSIATTYYTWKSQGQIMAKASDLLWIPSYNGVCLEQYLLLNRRNQSCDEEHNKHNELSNNIHVFICTTMYHEADYEMEQLLRSIHDVDINRTKSGRHFESHVFFDGCIRANVFNSYVLQLVSLVEKTLVVSLTDCVKMKTPYGMQLRWKLPGGMDFTIHLKDNAKVKNKKRWSQVMYMSYVLDFRQELLRVEDDQCFILTTDADVKFTHWSVEALIDQITEDPKTGAVCARTHPLGDGPVVWYQIFDYAIGHWFQKVANHMLGSVLCSPGCFSLYRCQAVRDVLPTYSTGVDHAFEFLTKDMGEDRWMCTLMIQRGWRLTYCAAAEDSTYCPESFDEFYKQRRRWTPSTLANIVLLVSEWKRTLKNNEHISFLFILYQTFLVCSTVIGPSTVILVIVGGMVFSGLAINEITTVALLSLLVLAYILVCLFTSQNVQLKAAKILTFVFAVIMCIVIIGVAVQISNELKERRAEPTVGPTLEPNTTLSPTPKPLEHYLPAGVSTLYLAGLSSIFLASALLHPKEFTCLLHGIWYILCLPSGYLLLTIYSLCNLTDRSWGTREGKSTSSDGDDWYRPFWNCFKRVCKCCQYQEESEQIRSKHHGTKDGSIIEGRTNITVELSNSSSKVLFVLTLTFRAEKRSANGSQLESHKQSSVFEDDCVQKVSEICRDVMYSAAEIPRKKRARSSKSSPSNVAAMNANENSTFHKQPSGQSSEPATTLNKDIKDEVIPSTSNPQTGNKENITKENRISVQEAWADDCEGKMAPIDEEDNFERMSKEYDVCNRSIEDFPTCLNKTQPSRASLKTISVSRNPSKLVLPAIPRRTPPKPTENSQIKQTCIQKSQHEVPVIFSTQIESSQSITVDSSEYQLEISEISRPGSALEKVSHSDPNSPVEDWIPNDLKDYAPNFRKNGYEKAKFIAGMTDQDLERIGIQNIGHRQKLMRDIKNIPRIDIEENIPENVEVWLQEHGLEEYWPLFRSNGYAEPSDLVDLKKMSKEKLKETLLIRKPGHLNRLKSLINKLQYPNRGQMKIRRTRNELDRLPLNFLDVDNSDGGDEYNFWNGLRQECLIPEMSAFDQTSELKGKLVELRNTTLLVFGVSNALWVIIILALVRHKDLKILGVDIIGLGFLTIYGGIFAIQFLALLCHRFKTLIHILARAPWKMNSTKVAPAESPRSQQAS</sequence>
<dbReference type="Pfam" id="PF07647">
    <property type="entry name" value="SAM_2"/>
    <property type="match status" value="1"/>
</dbReference>
<evidence type="ECO:0000256" key="3">
    <source>
        <dbReference type="ARBA" id="ARBA00022475"/>
    </source>
</evidence>
<evidence type="ECO:0000256" key="13">
    <source>
        <dbReference type="SAM" id="MobiDB-lite"/>
    </source>
</evidence>
<evidence type="ECO:0000256" key="11">
    <source>
        <dbReference type="ARBA" id="ARBA00046329"/>
    </source>
</evidence>
<feature type="transmembrane region" description="Helical" evidence="14">
    <location>
        <begin position="206"/>
        <end position="225"/>
    </location>
</feature>
<dbReference type="InterPro" id="IPR001660">
    <property type="entry name" value="SAM"/>
</dbReference>
<keyword evidence="5" id="KW-0808">Transferase</keyword>
<accession>A0AAU9W972</accession>
<evidence type="ECO:0000256" key="1">
    <source>
        <dbReference type="ARBA" id="ARBA00004651"/>
    </source>
</evidence>
<dbReference type="PANTHER" id="PTHR22914:SF41">
    <property type="entry name" value="CHITIN SYNTHASE 7"/>
    <property type="match status" value="1"/>
</dbReference>
<feature type="transmembrane region" description="Helical" evidence="14">
    <location>
        <begin position="1543"/>
        <end position="1564"/>
    </location>
</feature>
<dbReference type="PROSITE" id="PS50105">
    <property type="entry name" value="SAM_DOMAIN"/>
    <property type="match status" value="2"/>
</dbReference>
<feature type="transmembrane region" description="Helical" evidence="14">
    <location>
        <begin position="54"/>
        <end position="78"/>
    </location>
</feature>
<gene>
    <name evidence="16" type="ORF">PMEA_00035205</name>
</gene>
<feature type="transmembrane region" description="Helical" evidence="14">
    <location>
        <begin position="105"/>
        <end position="129"/>
    </location>
</feature>
<keyword evidence="7 14" id="KW-1133">Transmembrane helix</keyword>
<dbReference type="GO" id="GO:0005886">
    <property type="term" value="C:plasma membrane"/>
    <property type="evidence" value="ECO:0007669"/>
    <property type="project" value="UniProtKB-SubCell"/>
</dbReference>
<keyword evidence="9 14" id="KW-0472">Membrane</keyword>
<feature type="transmembrane region" description="Helical" evidence="14">
    <location>
        <begin position="833"/>
        <end position="852"/>
    </location>
</feature>
<dbReference type="SUPFAM" id="SSF47769">
    <property type="entry name" value="SAM/Pointed domain"/>
    <property type="match status" value="2"/>
</dbReference>
<comment type="similarity">
    <text evidence="11">Belongs to the chitin synthase family. Class IV subfamily.</text>
</comment>
<dbReference type="EC" id="2.4.1.16" evidence="2"/>
<comment type="catalytic activity">
    <reaction evidence="12">
        <text>[(1-&gt;4)-N-acetyl-beta-D-glucosaminyl](n) + UDP-N-acetyl-alpha-D-glucosamine = [(1-&gt;4)-N-acetyl-beta-D-glucosaminyl](n+1) + UDP + H(+)</text>
        <dbReference type="Rhea" id="RHEA:16637"/>
        <dbReference type="Rhea" id="RHEA-COMP:9593"/>
        <dbReference type="Rhea" id="RHEA-COMP:9595"/>
        <dbReference type="ChEBI" id="CHEBI:15378"/>
        <dbReference type="ChEBI" id="CHEBI:17029"/>
        <dbReference type="ChEBI" id="CHEBI:57705"/>
        <dbReference type="ChEBI" id="CHEBI:58223"/>
        <dbReference type="EC" id="2.4.1.16"/>
    </reaction>
</comment>